<reference evidence="1" key="1">
    <citation type="submission" date="2023-03" db="UniProtKB">
        <authorList>
            <consortium name="EnsemblPlants"/>
        </authorList>
    </citation>
    <scope>IDENTIFICATION</scope>
</reference>
<accession>A0A9I9E6E3</accession>
<organism evidence="1">
    <name type="scientific">Cucumis melo</name>
    <name type="common">Muskmelon</name>
    <dbReference type="NCBI Taxonomy" id="3656"/>
    <lineage>
        <taxon>Eukaryota</taxon>
        <taxon>Viridiplantae</taxon>
        <taxon>Streptophyta</taxon>
        <taxon>Embryophyta</taxon>
        <taxon>Tracheophyta</taxon>
        <taxon>Spermatophyta</taxon>
        <taxon>Magnoliopsida</taxon>
        <taxon>eudicotyledons</taxon>
        <taxon>Gunneridae</taxon>
        <taxon>Pentapetalae</taxon>
        <taxon>rosids</taxon>
        <taxon>fabids</taxon>
        <taxon>Cucurbitales</taxon>
        <taxon>Cucurbitaceae</taxon>
        <taxon>Benincaseae</taxon>
        <taxon>Cucumis</taxon>
    </lineage>
</organism>
<protein>
    <submittedName>
        <fullName evidence="1">Uncharacterized protein</fullName>
    </submittedName>
</protein>
<sequence>MIKKYLIVVRRWASKGAGERHSVSRGATFDEEGSGVMFGNSGVNRSFGNYFTIVQQMFDRRSASVR</sequence>
<name>A0A9I9E6E3_CUCME</name>
<dbReference type="AlphaFoldDB" id="A0A9I9E6E3"/>
<proteinExistence type="predicted"/>
<evidence type="ECO:0000313" key="1">
    <source>
        <dbReference type="EnsemblPlants" id="MELO3C029406.2.1"/>
    </source>
</evidence>
<dbReference type="Gramene" id="MELO3C029406.2.1">
    <property type="protein sequence ID" value="MELO3C029406.2.1"/>
    <property type="gene ID" value="MELO3C029406.2"/>
</dbReference>
<dbReference type="EnsemblPlants" id="MELO3C029406.2.1">
    <property type="protein sequence ID" value="MELO3C029406.2.1"/>
    <property type="gene ID" value="MELO3C029406.2"/>
</dbReference>